<feature type="compositionally biased region" description="Pro residues" evidence="8">
    <location>
        <begin position="1"/>
        <end position="11"/>
    </location>
</feature>
<feature type="region of interest" description="Disordered" evidence="8">
    <location>
        <begin position="171"/>
        <end position="241"/>
    </location>
</feature>
<dbReference type="AlphaFoldDB" id="A0A0F8UX59"/>
<dbReference type="EMBL" id="JZBS01003311">
    <property type="protein sequence ID" value="KKK15381.1"/>
    <property type="molecule type" value="Genomic_DNA"/>
</dbReference>
<feature type="region of interest" description="Disordered" evidence="8">
    <location>
        <begin position="70"/>
        <end position="122"/>
    </location>
</feature>
<keyword evidence="2" id="KW-0811">Translocation</keyword>
<feature type="region of interest" description="Disordered" evidence="8">
    <location>
        <begin position="1"/>
        <end position="33"/>
    </location>
</feature>
<evidence type="ECO:0000256" key="1">
    <source>
        <dbReference type="ARBA" id="ARBA00005443"/>
    </source>
</evidence>
<comment type="similarity">
    <text evidence="1 7">Belongs to the peroxin-14 family.</text>
</comment>
<keyword evidence="7" id="KW-0653">Protein transport</keyword>
<evidence type="ECO:0000256" key="2">
    <source>
        <dbReference type="ARBA" id="ARBA00023010"/>
    </source>
</evidence>
<evidence type="ECO:0000259" key="9">
    <source>
        <dbReference type="Pfam" id="PF04695"/>
    </source>
</evidence>
<keyword evidence="3 7" id="KW-0576">Peroxisome</keyword>
<dbReference type="GO" id="GO:0005778">
    <property type="term" value="C:peroxisomal membrane"/>
    <property type="evidence" value="ECO:0007669"/>
    <property type="project" value="UniProtKB-SubCell"/>
</dbReference>
<feature type="domain" description="Peroxisome membrane anchor protein Pex14p N-terminal" evidence="9">
    <location>
        <begin position="33"/>
        <end position="76"/>
    </location>
</feature>
<protein>
    <recommendedName>
        <fullName evidence="4 7">Peroxisomal membrane protein PEX14</fullName>
    </recommendedName>
    <alternativeName>
        <fullName evidence="5 7">Peroxin-14</fullName>
    </alternativeName>
</protein>
<keyword evidence="7" id="KW-0813">Transport</keyword>
<organism evidence="10 11">
    <name type="scientific">Aspergillus rambellii</name>
    <dbReference type="NCBI Taxonomy" id="308745"/>
    <lineage>
        <taxon>Eukaryota</taxon>
        <taxon>Fungi</taxon>
        <taxon>Dikarya</taxon>
        <taxon>Ascomycota</taxon>
        <taxon>Pezizomycotina</taxon>
        <taxon>Eurotiomycetes</taxon>
        <taxon>Eurotiomycetidae</taxon>
        <taxon>Eurotiales</taxon>
        <taxon>Aspergillaceae</taxon>
        <taxon>Aspergillus</taxon>
        <taxon>Aspergillus subgen. Nidulantes</taxon>
    </lineage>
</organism>
<dbReference type="PANTHER" id="PTHR23058">
    <property type="entry name" value="PEROXISOMAL MEMBRANE PROTEIN PEX14"/>
    <property type="match status" value="1"/>
</dbReference>
<dbReference type="GO" id="GO:0005102">
    <property type="term" value="F:signaling receptor binding"/>
    <property type="evidence" value="ECO:0007669"/>
    <property type="project" value="TreeGrafter"/>
</dbReference>
<dbReference type="InterPro" id="IPR025655">
    <property type="entry name" value="PEX14"/>
</dbReference>
<evidence type="ECO:0000256" key="6">
    <source>
        <dbReference type="ARBA" id="ARBA00046271"/>
    </source>
</evidence>
<evidence type="ECO:0000256" key="7">
    <source>
        <dbReference type="RuleBase" id="RU367032"/>
    </source>
</evidence>
<comment type="subcellular location">
    <subcellularLocation>
        <location evidence="6 7">Peroxisome membrane</location>
    </subcellularLocation>
</comment>
<evidence type="ECO:0000313" key="11">
    <source>
        <dbReference type="Proteomes" id="UP000034291"/>
    </source>
</evidence>
<proteinExistence type="inferred from homology"/>
<dbReference type="GO" id="GO:1990429">
    <property type="term" value="C:peroxisomal importomer complex"/>
    <property type="evidence" value="ECO:0007669"/>
    <property type="project" value="TreeGrafter"/>
</dbReference>
<reference evidence="10 11" key="1">
    <citation type="submission" date="2015-02" db="EMBL/GenBank/DDBJ databases">
        <title>Draft Genome Sequences of Two Closely-Related Aflatoxigenic Aspergillus Species Obtained from the Cote d'Ivoire.</title>
        <authorList>
            <person name="Moore G.G."/>
            <person name="Beltz S.B."/>
            <person name="Mack B.M."/>
        </authorList>
    </citation>
    <scope>NUCLEOTIDE SEQUENCE [LARGE SCALE GENOMIC DNA]</scope>
    <source>
        <strain evidence="10 11">SRRC1468</strain>
    </source>
</reference>
<evidence type="ECO:0000256" key="8">
    <source>
        <dbReference type="SAM" id="MobiDB-lite"/>
    </source>
</evidence>
<dbReference type="GO" id="GO:0016560">
    <property type="term" value="P:protein import into peroxisome matrix, docking"/>
    <property type="evidence" value="ECO:0007669"/>
    <property type="project" value="UniProtKB-UniRule"/>
</dbReference>
<evidence type="ECO:0000313" key="10">
    <source>
        <dbReference type="EMBL" id="KKK15381.1"/>
    </source>
</evidence>
<dbReference type="Proteomes" id="UP000034291">
    <property type="component" value="Unassembled WGS sequence"/>
</dbReference>
<gene>
    <name evidence="10" type="ORF">ARAM_006705</name>
</gene>
<keyword evidence="11" id="KW-1185">Reference proteome</keyword>
<feature type="compositionally biased region" description="Acidic residues" evidence="8">
    <location>
        <begin position="171"/>
        <end position="184"/>
    </location>
</feature>
<accession>A0A0F8UX59</accession>
<evidence type="ECO:0000256" key="3">
    <source>
        <dbReference type="ARBA" id="ARBA00023140"/>
    </source>
</evidence>
<sequence length="361" mass="38357">MSYSGPKPPSIPQWQQRNSTPSPTSDKEDNTSRAALVAQASKFLEDDSIRDASMDRKISFLESKGLTAPEIEGLLGVSRNPEATSTTPGTETSTARSPSSSPGTTPASPSGRIATPSTARDVPPIITYPEFLVHQSKPPPLVTLQSVLYTLYGAAGLGASIYGATAIIDDNDDDDDDDTPEADVESITSDPTELFHRDIGTQTSQELSPPHDQRGSQQSSTTTDAEKDPADPDPTAAVTTHQKRLENIGSRLRDFADAQNQSTTLEDTTRSRLADLQRYLDGLLYSKNTYSATASYGAYSATSTPLEAVSATTPGVGKGEEEAISSVRAEIRGVKGALLSARNFPTSRRGGRIAGVSSYVK</sequence>
<dbReference type="Gene3D" id="1.10.10.10">
    <property type="entry name" value="Winged helix-like DNA-binding domain superfamily/Winged helix DNA-binding domain"/>
    <property type="match status" value="1"/>
</dbReference>
<keyword evidence="7" id="KW-0472">Membrane</keyword>
<dbReference type="Pfam" id="PF04695">
    <property type="entry name" value="Pex14_N"/>
    <property type="match status" value="1"/>
</dbReference>
<dbReference type="PANTHER" id="PTHR23058:SF5">
    <property type="entry name" value="PEROXISOMAL MEMBRANE PROTEIN PEX14"/>
    <property type="match status" value="1"/>
</dbReference>
<comment type="caution">
    <text evidence="10">The sequence shown here is derived from an EMBL/GenBank/DDBJ whole genome shotgun (WGS) entry which is preliminary data.</text>
</comment>
<dbReference type="OrthoDB" id="441517at2759"/>
<name>A0A0F8UX59_9EURO</name>
<comment type="function">
    <text evidence="7">Component of the PEX13-PEX14 docking complex, a translocon channel that specifically mediates the import of peroxisomal cargo proteins bound to PEX5 receptor. The PEX13-PEX14 docking complex forms a large import pore which can be opened to a diameter of about 9 nm. Mechanistically, PEX5 receptor along with cargo proteins associates with the PEX14 subunit of the PEX13-PEX14 docking complex in the cytosol, leading to the insertion of the receptor into the organelle membrane with the concomitant translocation of the cargo into the peroxisome matrix.</text>
</comment>
<feature type="compositionally biased region" description="Low complexity" evidence="8">
    <location>
        <begin position="81"/>
        <end position="112"/>
    </location>
</feature>
<evidence type="ECO:0000256" key="4">
    <source>
        <dbReference type="ARBA" id="ARBA00029502"/>
    </source>
</evidence>
<feature type="compositionally biased region" description="Polar residues" evidence="8">
    <location>
        <begin position="12"/>
        <end position="24"/>
    </location>
</feature>
<dbReference type="InterPro" id="IPR006785">
    <property type="entry name" value="Pex14_N"/>
</dbReference>
<evidence type="ECO:0000256" key="5">
    <source>
        <dbReference type="ARBA" id="ARBA00029691"/>
    </source>
</evidence>
<dbReference type="InterPro" id="IPR036388">
    <property type="entry name" value="WH-like_DNA-bd_sf"/>
</dbReference>